<dbReference type="InterPro" id="IPR012677">
    <property type="entry name" value="Nucleotide-bd_a/b_plait_sf"/>
</dbReference>
<evidence type="ECO:0000259" key="9">
    <source>
        <dbReference type="PROSITE" id="PS51192"/>
    </source>
</evidence>
<keyword evidence="6" id="KW-0067">ATP-binding</keyword>
<dbReference type="GO" id="GO:0005524">
    <property type="term" value="F:ATP binding"/>
    <property type="evidence" value="ECO:0007669"/>
    <property type="project" value="UniProtKB-KW"/>
</dbReference>
<dbReference type="CDD" id="cd12252">
    <property type="entry name" value="RRM_DbpA"/>
    <property type="match status" value="1"/>
</dbReference>
<dbReference type="GO" id="GO:0005829">
    <property type="term" value="C:cytosol"/>
    <property type="evidence" value="ECO:0007669"/>
    <property type="project" value="TreeGrafter"/>
</dbReference>
<protein>
    <recommendedName>
        <fullName evidence="1">RNA helicase</fullName>
        <ecNumber evidence="1">3.6.4.13</ecNumber>
    </recommendedName>
</protein>
<dbReference type="GO" id="GO:0033592">
    <property type="term" value="F:RNA strand annealing activity"/>
    <property type="evidence" value="ECO:0007669"/>
    <property type="project" value="TreeGrafter"/>
</dbReference>
<dbReference type="FunFam" id="3.40.50.300:FF:000108">
    <property type="entry name" value="ATP-dependent RNA helicase RhlE"/>
    <property type="match status" value="1"/>
</dbReference>
<keyword evidence="13" id="KW-1185">Reference proteome</keyword>
<sequence>MESPALFSDFPISPEILRAIEDMGFEEPTPIQVLAIPPILKGQDITGQAQTGTGKTAAFGIPAIEVVDLNAQSTQVIVLSPTRELAIQTAEEFGRLAKYRGRISVLPVYGGQPIERQFRALRQGVQIVVGTPGRVLDHLDRGTLSLSDVRMVILDEADQMLDMGFLEDIEKILSDTPAGRQTVLFSATLPKPILEISGRFQKNPVFIKVPHKQLTVPQIEQSYLEVRKGDKLEILSRILDIYDPALALVFCNTKMAVDEVTSQLQARGYFAEGLHGDMKQVQRDRVMAKFRSGNIDVLIATDVAARGIDVDDVDTVINYDVPQDVEYYVHRIGRTARAGRSGRAVTFVGPKEIFKLRTIQKYAKITIGRIPLPTADDVAETKTKNLAKKVKQTIEEGGLERYIEAAERLMVEEYTSLDIAAALLKLQLDTGAEPERVPAIQMGDTGAEPGMVRFYIDIGRKQQIRPKDIVGAIAGETGIPGRAIGAINIRETCSFVDIPENMAVQVLEGMKGKTIRGFPVDMTPAQGRSE</sequence>
<dbReference type="InterPro" id="IPR014014">
    <property type="entry name" value="RNA_helicase_DEAD_Q_motif"/>
</dbReference>
<reference evidence="12 13" key="1">
    <citation type="submission" date="2020-06" db="EMBL/GenBank/DDBJ databases">
        <title>Methanofollis fontis sp. nov., a methanogen isolated from marine sediments near a cold seep at Four-Way Closure Ridge offshore southwestern Taiwan.</title>
        <authorList>
            <person name="Chen S.-C."/>
            <person name="Teng N.-H."/>
            <person name="Lin Y.-S."/>
            <person name="Lai M.-C."/>
            <person name="Chen H.-H."/>
            <person name="Wang C.-C."/>
        </authorList>
    </citation>
    <scope>NUCLEOTIDE SEQUENCE [LARGE SCALE GENOMIC DNA]</scope>
    <source>
        <strain evidence="12 13">DSM 2702</strain>
    </source>
</reference>
<keyword evidence="5 12" id="KW-0347">Helicase</keyword>
<dbReference type="CDD" id="cd18787">
    <property type="entry name" value="SF2_C_DEAD"/>
    <property type="match status" value="1"/>
</dbReference>
<dbReference type="Pfam" id="PF03880">
    <property type="entry name" value="DbpA"/>
    <property type="match status" value="1"/>
</dbReference>
<evidence type="ECO:0000256" key="1">
    <source>
        <dbReference type="ARBA" id="ARBA00012552"/>
    </source>
</evidence>
<feature type="domain" description="Helicase C-terminal" evidence="10">
    <location>
        <begin position="218"/>
        <end position="378"/>
    </location>
</feature>
<name>A0A7K4HKK0_9EURY</name>
<keyword evidence="4" id="KW-0378">Hydrolase</keyword>
<proteinExistence type="predicted"/>
<dbReference type="SUPFAM" id="SSF52540">
    <property type="entry name" value="P-loop containing nucleoside triphosphate hydrolases"/>
    <property type="match status" value="1"/>
</dbReference>
<keyword evidence="7" id="KW-0346">Stress response</keyword>
<dbReference type="RefSeq" id="WP_176787358.1">
    <property type="nucleotide sequence ID" value="NZ_JABXWR010000001.1"/>
</dbReference>
<feature type="domain" description="DEAD-box RNA helicase Q" evidence="11">
    <location>
        <begin position="5"/>
        <end position="33"/>
    </location>
</feature>
<dbReference type="PANTHER" id="PTHR47963:SF8">
    <property type="entry name" value="ATP-DEPENDENT RNA HELICASE DEAD"/>
    <property type="match status" value="1"/>
</dbReference>
<dbReference type="InterPro" id="IPR005580">
    <property type="entry name" value="DbpA/CsdA_RNA-bd_dom"/>
</dbReference>
<dbReference type="PROSITE" id="PS51192">
    <property type="entry name" value="HELICASE_ATP_BIND_1"/>
    <property type="match status" value="1"/>
</dbReference>
<evidence type="ECO:0000256" key="8">
    <source>
        <dbReference type="PROSITE-ProRule" id="PRU00552"/>
    </source>
</evidence>
<dbReference type="SMART" id="SM00490">
    <property type="entry name" value="HELICc"/>
    <property type="match status" value="1"/>
</dbReference>
<organism evidence="12 13">
    <name type="scientific">Methanofollis tationis</name>
    <dbReference type="NCBI Taxonomy" id="81417"/>
    <lineage>
        <taxon>Archaea</taxon>
        <taxon>Methanobacteriati</taxon>
        <taxon>Methanobacteriota</taxon>
        <taxon>Stenosarchaea group</taxon>
        <taxon>Methanomicrobia</taxon>
        <taxon>Methanomicrobiales</taxon>
        <taxon>Methanomicrobiaceae</taxon>
        <taxon>Methanofollis</taxon>
    </lineage>
</organism>
<comment type="caution">
    <text evidence="12">The sequence shown here is derived from an EMBL/GenBank/DDBJ whole genome shotgun (WGS) entry which is preliminary data.</text>
</comment>
<evidence type="ECO:0000256" key="6">
    <source>
        <dbReference type="ARBA" id="ARBA00022840"/>
    </source>
</evidence>
<gene>
    <name evidence="12" type="ORF">HWN36_00365</name>
</gene>
<dbReference type="InterPro" id="IPR057325">
    <property type="entry name" value="DeaD_dimer"/>
</dbReference>
<dbReference type="PROSITE" id="PS51195">
    <property type="entry name" value="Q_MOTIF"/>
    <property type="match status" value="1"/>
</dbReference>
<dbReference type="Pfam" id="PF00270">
    <property type="entry name" value="DEAD"/>
    <property type="match status" value="1"/>
</dbReference>
<evidence type="ECO:0000256" key="4">
    <source>
        <dbReference type="ARBA" id="ARBA00022801"/>
    </source>
</evidence>
<evidence type="ECO:0000256" key="7">
    <source>
        <dbReference type="ARBA" id="ARBA00023016"/>
    </source>
</evidence>
<dbReference type="EMBL" id="JABXWR010000001">
    <property type="protein sequence ID" value="NVO65805.1"/>
    <property type="molecule type" value="Genomic_DNA"/>
</dbReference>
<dbReference type="Pfam" id="PF00271">
    <property type="entry name" value="Helicase_C"/>
    <property type="match status" value="1"/>
</dbReference>
<accession>A0A7K4HKK0</accession>
<dbReference type="Proteomes" id="UP000570823">
    <property type="component" value="Unassembled WGS sequence"/>
</dbReference>
<evidence type="ECO:0000313" key="12">
    <source>
        <dbReference type="EMBL" id="NVO65805.1"/>
    </source>
</evidence>
<dbReference type="AlphaFoldDB" id="A0A7K4HKK0"/>
<dbReference type="InterPro" id="IPR050547">
    <property type="entry name" value="DEAD_box_RNA_helicases"/>
</dbReference>
<evidence type="ECO:0000256" key="2">
    <source>
        <dbReference type="ARBA" id="ARBA00022490"/>
    </source>
</evidence>
<dbReference type="Gene3D" id="3.30.70.330">
    <property type="match status" value="1"/>
</dbReference>
<dbReference type="GO" id="GO:0005840">
    <property type="term" value="C:ribosome"/>
    <property type="evidence" value="ECO:0007669"/>
    <property type="project" value="TreeGrafter"/>
</dbReference>
<evidence type="ECO:0000259" key="11">
    <source>
        <dbReference type="PROSITE" id="PS51195"/>
    </source>
</evidence>
<evidence type="ECO:0000256" key="3">
    <source>
        <dbReference type="ARBA" id="ARBA00022741"/>
    </source>
</evidence>
<dbReference type="InterPro" id="IPR014001">
    <property type="entry name" value="Helicase_ATP-bd"/>
</dbReference>
<dbReference type="GO" id="GO:0140097">
    <property type="term" value="F:catalytic activity, acting on DNA"/>
    <property type="evidence" value="ECO:0007669"/>
    <property type="project" value="UniProtKB-ARBA"/>
</dbReference>
<feature type="short sequence motif" description="Q motif" evidence="8">
    <location>
        <begin position="5"/>
        <end position="33"/>
    </location>
</feature>
<dbReference type="Gene3D" id="3.40.50.300">
    <property type="entry name" value="P-loop containing nucleotide triphosphate hydrolases"/>
    <property type="match status" value="2"/>
</dbReference>
<dbReference type="Pfam" id="PF25399">
    <property type="entry name" value="DeaD_dimer"/>
    <property type="match status" value="1"/>
</dbReference>
<feature type="domain" description="Helicase ATP-binding" evidence="9">
    <location>
        <begin position="36"/>
        <end position="207"/>
    </location>
</feature>
<dbReference type="InterPro" id="IPR044742">
    <property type="entry name" value="DEAD/DEAH_RhlB"/>
</dbReference>
<dbReference type="GO" id="GO:0009409">
    <property type="term" value="P:response to cold"/>
    <property type="evidence" value="ECO:0007669"/>
    <property type="project" value="TreeGrafter"/>
</dbReference>
<keyword evidence="2" id="KW-0963">Cytoplasm</keyword>
<dbReference type="OrthoDB" id="4631at2157"/>
<dbReference type="InterPro" id="IPR001650">
    <property type="entry name" value="Helicase_C-like"/>
</dbReference>
<dbReference type="CDD" id="cd00268">
    <property type="entry name" value="DEADc"/>
    <property type="match status" value="1"/>
</dbReference>
<dbReference type="PROSITE" id="PS51194">
    <property type="entry name" value="HELICASE_CTER"/>
    <property type="match status" value="1"/>
</dbReference>
<evidence type="ECO:0000313" key="13">
    <source>
        <dbReference type="Proteomes" id="UP000570823"/>
    </source>
</evidence>
<dbReference type="SMART" id="SM00487">
    <property type="entry name" value="DEXDc"/>
    <property type="match status" value="1"/>
</dbReference>
<evidence type="ECO:0000256" key="5">
    <source>
        <dbReference type="ARBA" id="ARBA00022806"/>
    </source>
</evidence>
<dbReference type="InterPro" id="IPR011545">
    <property type="entry name" value="DEAD/DEAH_box_helicase_dom"/>
</dbReference>
<dbReference type="GO" id="GO:0016787">
    <property type="term" value="F:hydrolase activity"/>
    <property type="evidence" value="ECO:0007669"/>
    <property type="project" value="UniProtKB-KW"/>
</dbReference>
<dbReference type="EC" id="3.6.4.13" evidence="1"/>
<evidence type="ECO:0000259" key="10">
    <source>
        <dbReference type="PROSITE" id="PS51194"/>
    </source>
</evidence>
<keyword evidence="3" id="KW-0547">Nucleotide-binding</keyword>
<dbReference type="GO" id="GO:0003724">
    <property type="term" value="F:RNA helicase activity"/>
    <property type="evidence" value="ECO:0007669"/>
    <property type="project" value="UniProtKB-EC"/>
</dbReference>
<dbReference type="PANTHER" id="PTHR47963">
    <property type="entry name" value="DEAD-BOX ATP-DEPENDENT RNA HELICASE 47, MITOCHONDRIAL"/>
    <property type="match status" value="1"/>
</dbReference>
<dbReference type="InterPro" id="IPR027417">
    <property type="entry name" value="P-loop_NTPase"/>
</dbReference>